<dbReference type="AlphaFoldDB" id="A0A4Y2R0L7"/>
<gene>
    <name evidence="1" type="ORF">AVEN_79408_1</name>
</gene>
<reference evidence="1 2" key="1">
    <citation type="journal article" date="2019" name="Sci. Rep.">
        <title>Orb-weaving spider Araneus ventricosus genome elucidates the spidroin gene catalogue.</title>
        <authorList>
            <person name="Kono N."/>
            <person name="Nakamura H."/>
            <person name="Ohtoshi R."/>
            <person name="Moran D.A.P."/>
            <person name="Shinohara A."/>
            <person name="Yoshida Y."/>
            <person name="Fujiwara M."/>
            <person name="Mori M."/>
            <person name="Tomita M."/>
            <person name="Arakawa K."/>
        </authorList>
    </citation>
    <scope>NUCLEOTIDE SEQUENCE [LARGE SCALE GENOMIC DNA]</scope>
</reference>
<accession>A0A4Y2R0L7</accession>
<evidence type="ECO:0000313" key="2">
    <source>
        <dbReference type="Proteomes" id="UP000499080"/>
    </source>
</evidence>
<proteinExistence type="predicted"/>
<evidence type="ECO:0000313" key="1">
    <source>
        <dbReference type="EMBL" id="GBN69128.1"/>
    </source>
</evidence>
<comment type="caution">
    <text evidence="1">The sequence shown here is derived from an EMBL/GenBank/DDBJ whole genome shotgun (WGS) entry which is preliminary data.</text>
</comment>
<protein>
    <submittedName>
        <fullName evidence="1">Uncharacterized protein</fullName>
    </submittedName>
</protein>
<dbReference type="EMBL" id="BGPR01015411">
    <property type="protein sequence ID" value="GBN69128.1"/>
    <property type="molecule type" value="Genomic_DNA"/>
</dbReference>
<organism evidence="1 2">
    <name type="scientific">Araneus ventricosus</name>
    <name type="common">Orbweaver spider</name>
    <name type="synonym">Epeira ventricosa</name>
    <dbReference type="NCBI Taxonomy" id="182803"/>
    <lineage>
        <taxon>Eukaryota</taxon>
        <taxon>Metazoa</taxon>
        <taxon>Ecdysozoa</taxon>
        <taxon>Arthropoda</taxon>
        <taxon>Chelicerata</taxon>
        <taxon>Arachnida</taxon>
        <taxon>Araneae</taxon>
        <taxon>Araneomorphae</taxon>
        <taxon>Entelegynae</taxon>
        <taxon>Araneoidea</taxon>
        <taxon>Araneidae</taxon>
        <taxon>Araneus</taxon>
    </lineage>
</organism>
<keyword evidence="2" id="KW-1185">Reference proteome</keyword>
<dbReference type="Proteomes" id="UP000499080">
    <property type="component" value="Unassembled WGS sequence"/>
</dbReference>
<name>A0A4Y2R0L7_ARAVE</name>
<sequence>MWSPQEKAQYVAWFIEIKSDIQVQCNFQTQYGREPPSQLTILAWYTSLMETGSVLHKQEAGCPSVSDTNLDKIWRQPSHAVLQNPTKDKTTEAEKKPSSIGRRYEQLKSLAYTESSLDVWESLAVQYFVDAIRDEDMQHSTRLMDAKDLKSALAYSMKYEAARTVSKTSRYVRSIEIEDNNIRERDDKFVSLYNRLEKLINSSVAGKRNTSRRNLNVTCWRRNKKGNVQRECQTITSKQEN</sequence>